<organism evidence="1 2">
    <name type="scientific">Trichothecium roseum</name>
    <dbReference type="NCBI Taxonomy" id="47278"/>
    <lineage>
        <taxon>Eukaryota</taxon>
        <taxon>Fungi</taxon>
        <taxon>Dikarya</taxon>
        <taxon>Ascomycota</taxon>
        <taxon>Pezizomycotina</taxon>
        <taxon>Sordariomycetes</taxon>
        <taxon>Hypocreomycetidae</taxon>
        <taxon>Hypocreales</taxon>
        <taxon>Hypocreales incertae sedis</taxon>
        <taxon>Trichothecium</taxon>
    </lineage>
</organism>
<proteinExistence type="predicted"/>
<protein>
    <submittedName>
        <fullName evidence="1">Uncharacterized protein</fullName>
    </submittedName>
</protein>
<reference evidence="1" key="1">
    <citation type="submission" date="2022-10" db="EMBL/GenBank/DDBJ databases">
        <title>Complete Genome of Trichothecium roseum strain YXFP-22015, a Plant Pathogen Isolated from Citrus.</title>
        <authorList>
            <person name="Wang Y."/>
            <person name="Zhu L."/>
        </authorList>
    </citation>
    <scope>NUCLEOTIDE SEQUENCE</scope>
    <source>
        <strain evidence="1">YXFP-22015</strain>
    </source>
</reference>
<keyword evidence="2" id="KW-1185">Reference proteome</keyword>
<name>A0ACC0V8H6_9HYPO</name>
<accession>A0ACC0V8H6</accession>
<evidence type="ECO:0000313" key="2">
    <source>
        <dbReference type="Proteomes" id="UP001163324"/>
    </source>
</evidence>
<sequence>MKFLNTLSLLVAAVRAKDLLPPTTGPYSVANKVVPLVDEKRWDALAPEDKPQKRNILIDMYIPFDGPCKAKAQPFFPPQTEVAVGKFAESLGLPAEIVAGYEIEYCTLPDEGKAKNNTQLPVILFSPGLQGSRLYYAAQARSLASYGYLVITVDYPFETLIVEFPNNTTYVAEPLTETDPALASKYGLIRAEDASFIIDKLPDLVTGLPTRFDTTKVLAYGHSLGGHTAAQTALSDPRVVGAMDIDGALWSPVAEQGLDIPYVFLLSENTNTSFPDITEPWSRFRGPKLLAKLNGTEHSSFIDFSLLLEVRGVPEELKEAVAQWIGTIKGSRMEEVVRSIVVALADFVFVGDSSGLLGLNDEFEELEVPETHVPDN</sequence>
<dbReference type="EMBL" id="CM047942">
    <property type="protein sequence ID" value="KAI9902196.1"/>
    <property type="molecule type" value="Genomic_DNA"/>
</dbReference>
<evidence type="ECO:0000313" key="1">
    <source>
        <dbReference type="EMBL" id="KAI9902196.1"/>
    </source>
</evidence>
<comment type="caution">
    <text evidence="1">The sequence shown here is derived from an EMBL/GenBank/DDBJ whole genome shotgun (WGS) entry which is preliminary data.</text>
</comment>
<gene>
    <name evidence="1" type="ORF">N3K66_004013</name>
</gene>
<dbReference type="Proteomes" id="UP001163324">
    <property type="component" value="Chromosome 3"/>
</dbReference>